<dbReference type="Proteomes" id="UP000516349">
    <property type="component" value="Chromosome"/>
</dbReference>
<protein>
    <recommendedName>
        <fullName evidence="3">Cytokinin riboside 5'-monophosphate phosphoribohydrolase</fullName>
        <ecNumber evidence="3">3.2.2.n1</ecNumber>
    </recommendedName>
</protein>
<dbReference type="EMBL" id="CP060244">
    <property type="protein sequence ID" value="QNT77650.1"/>
    <property type="molecule type" value="Genomic_DNA"/>
</dbReference>
<dbReference type="PANTHER" id="PTHR31223">
    <property type="entry name" value="LOG FAMILY PROTEIN YJL055W"/>
    <property type="match status" value="1"/>
</dbReference>
<name>A0A7H1NPE0_9PROT</name>
<dbReference type="Gene3D" id="3.40.50.450">
    <property type="match status" value="1"/>
</dbReference>
<evidence type="ECO:0000256" key="3">
    <source>
        <dbReference type="RuleBase" id="RU363015"/>
    </source>
</evidence>
<accession>A0A7H1NPE0</accession>
<dbReference type="KEGG" id="ebla:JGUZn3_03990"/>
<dbReference type="InterPro" id="IPR031100">
    <property type="entry name" value="LOG_fam"/>
</dbReference>
<dbReference type="GO" id="GO:0008714">
    <property type="term" value="F:AMP nucleosidase activity"/>
    <property type="evidence" value="ECO:0007669"/>
    <property type="project" value="UniProtKB-EC"/>
</dbReference>
<sequence length="190" mass="21104">MSTSIHTVALFCGSRFGLHPEFKKTAETLGAALGKAHIKIVYGGGQRGLMGVVANAAMKEKGEVYGVIPQFLKDREDINESATALTITATMHERKYAMYSRADAFIILPGGLGTYDEAIEVLTWRQIGLHNKPIIFIDTLGWTKPFCMMIKQSVEQEFAERSVFSYFTIVPDSLTALRKLNIKERTPLSL</sequence>
<evidence type="ECO:0000256" key="2">
    <source>
        <dbReference type="ARBA" id="ARBA00006763"/>
    </source>
</evidence>
<dbReference type="SUPFAM" id="SSF102405">
    <property type="entry name" value="MCP/YpsA-like"/>
    <property type="match status" value="1"/>
</dbReference>
<dbReference type="AlphaFoldDB" id="A0A7H1NPE0"/>
<gene>
    <name evidence="4" type="primary">yvdD</name>
    <name evidence="4" type="ORF">JGUZn3_03990</name>
</gene>
<dbReference type="PANTHER" id="PTHR31223:SF70">
    <property type="entry name" value="LOG FAMILY PROTEIN YJL055W"/>
    <property type="match status" value="1"/>
</dbReference>
<evidence type="ECO:0000313" key="4">
    <source>
        <dbReference type="EMBL" id="QNT77650.1"/>
    </source>
</evidence>
<reference evidence="4 5" key="1">
    <citation type="submission" date="2020-08" db="EMBL/GenBank/DDBJ databases">
        <title>Complete genome sequence of Entomobacter blattae G55GP.</title>
        <authorList>
            <person name="Poehlein A."/>
            <person name="Guzman J."/>
            <person name="Daniel R."/>
            <person name="Vilcinskas A."/>
        </authorList>
    </citation>
    <scope>NUCLEOTIDE SEQUENCE [LARGE SCALE GENOMIC DNA]</scope>
    <source>
        <strain evidence="4 5">G55GP</strain>
    </source>
</reference>
<dbReference type="RefSeq" id="WP_203414086.1">
    <property type="nucleotide sequence ID" value="NZ_CP060244.1"/>
</dbReference>
<comment type="similarity">
    <text evidence="2 3">Belongs to the LOG family.</text>
</comment>
<organism evidence="4 5">
    <name type="scientific">Entomobacter blattae</name>
    <dbReference type="NCBI Taxonomy" id="2762277"/>
    <lineage>
        <taxon>Bacteria</taxon>
        <taxon>Pseudomonadati</taxon>
        <taxon>Pseudomonadota</taxon>
        <taxon>Alphaproteobacteria</taxon>
        <taxon>Acetobacterales</taxon>
        <taxon>Acetobacteraceae</taxon>
        <taxon>Entomobacter</taxon>
    </lineage>
</organism>
<evidence type="ECO:0000313" key="5">
    <source>
        <dbReference type="Proteomes" id="UP000516349"/>
    </source>
</evidence>
<evidence type="ECO:0000256" key="1">
    <source>
        <dbReference type="ARBA" id="ARBA00000274"/>
    </source>
</evidence>
<dbReference type="EC" id="3.2.2.n1" evidence="3"/>
<keyword evidence="3" id="KW-0203">Cytokinin biosynthesis</keyword>
<comment type="catalytic activity">
    <reaction evidence="1">
        <text>AMP + H2O = D-ribose 5-phosphate + adenine</text>
        <dbReference type="Rhea" id="RHEA:20129"/>
        <dbReference type="ChEBI" id="CHEBI:15377"/>
        <dbReference type="ChEBI" id="CHEBI:16708"/>
        <dbReference type="ChEBI" id="CHEBI:78346"/>
        <dbReference type="ChEBI" id="CHEBI:456215"/>
        <dbReference type="EC" id="3.2.2.4"/>
    </reaction>
</comment>
<dbReference type="NCBIfam" id="TIGR00730">
    <property type="entry name" value="Rossman fold protein, TIGR00730 family"/>
    <property type="match status" value="1"/>
</dbReference>
<keyword evidence="5" id="KW-1185">Reference proteome</keyword>
<proteinExistence type="inferred from homology"/>
<dbReference type="GO" id="GO:0009691">
    <property type="term" value="P:cytokinin biosynthetic process"/>
    <property type="evidence" value="ECO:0007669"/>
    <property type="project" value="UniProtKB-UniRule"/>
</dbReference>
<dbReference type="Pfam" id="PF03641">
    <property type="entry name" value="Lysine_decarbox"/>
    <property type="match status" value="1"/>
</dbReference>
<keyword evidence="3" id="KW-0378">Hydrolase</keyword>
<dbReference type="InterPro" id="IPR005269">
    <property type="entry name" value="LOG"/>
</dbReference>
<dbReference type="GO" id="GO:0005829">
    <property type="term" value="C:cytosol"/>
    <property type="evidence" value="ECO:0007669"/>
    <property type="project" value="TreeGrafter"/>
</dbReference>